<protein>
    <recommendedName>
        <fullName evidence="3">DUF4298 domain-containing protein</fullName>
    </recommendedName>
</protein>
<name>A0A383U2C4_9FLAO</name>
<dbReference type="Proteomes" id="UP000262142">
    <property type="component" value="Unassembled WGS sequence"/>
</dbReference>
<dbReference type="InterPro" id="IPR025384">
    <property type="entry name" value="DUF4298"/>
</dbReference>
<dbReference type="OrthoDB" id="80787at2"/>
<dbReference type="EMBL" id="UNSC01000007">
    <property type="protein sequence ID" value="SZD74072.1"/>
    <property type="molecule type" value="Genomic_DNA"/>
</dbReference>
<accession>A0A383U2C4</accession>
<proteinExistence type="predicted"/>
<dbReference type="AlphaFoldDB" id="A0A383U2C4"/>
<reference evidence="1 2" key="1">
    <citation type="submission" date="2018-09" db="EMBL/GenBank/DDBJ databases">
        <authorList>
            <consortium name="Pathogen Informatics"/>
        </authorList>
    </citation>
    <scope>NUCLEOTIDE SEQUENCE [LARGE SCALE GENOMIC DNA]</scope>
    <source>
        <strain evidence="1 2">OH-22767</strain>
    </source>
</reference>
<gene>
    <name evidence="1" type="ORF">SAMEA104719789_01529</name>
</gene>
<keyword evidence="2" id="KW-1185">Reference proteome</keyword>
<evidence type="ECO:0000313" key="1">
    <source>
        <dbReference type="EMBL" id="SZD74072.1"/>
    </source>
</evidence>
<sequence>MKNDKKISTAQFISEMGEIMQETEKMIHELSNIQEKWNKHHMKYSQLMDYYFSKQWQKDMQADEDNYFGDISKGVLSEDGVYNLNGEMYYLALAMMRTAFKYIDNEATE</sequence>
<dbReference type="Pfam" id="PF14131">
    <property type="entry name" value="DUF4298"/>
    <property type="match status" value="1"/>
</dbReference>
<evidence type="ECO:0008006" key="3">
    <source>
        <dbReference type="Google" id="ProtNLM"/>
    </source>
</evidence>
<evidence type="ECO:0000313" key="2">
    <source>
        <dbReference type="Proteomes" id="UP000262142"/>
    </source>
</evidence>
<organism evidence="1 2">
    <name type="scientific">Candidatus Ornithobacterium hominis</name>
    <dbReference type="NCBI Taxonomy" id="2497989"/>
    <lineage>
        <taxon>Bacteria</taxon>
        <taxon>Pseudomonadati</taxon>
        <taxon>Bacteroidota</taxon>
        <taxon>Flavobacteriia</taxon>
        <taxon>Flavobacteriales</taxon>
        <taxon>Weeksellaceae</taxon>
        <taxon>Ornithobacterium</taxon>
    </lineage>
</organism>